<dbReference type="InterPro" id="IPR011989">
    <property type="entry name" value="ARM-like"/>
</dbReference>
<dbReference type="SMART" id="SM00185">
    <property type="entry name" value="ARM"/>
    <property type="match status" value="7"/>
</dbReference>
<dbReference type="InterPro" id="IPR002110">
    <property type="entry name" value="Ankyrin_rpt"/>
</dbReference>
<proteinExistence type="predicted"/>
<evidence type="ECO:0000313" key="4">
    <source>
        <dbReference type="Proteomes" id="UP000472273"/>
    </source>
</evidence>
<dbReference type="SUPFAM" id="SSF48403">
    <property type="entry name" value="Ankyrin repeat"/>
    <property type="match status" value="1"/>
</dbReference>
<dbReference type="PANTHER" id="PTHR46464">
    <property type="entry name" value="ANK_REP_REGION DOMAIN-CONTAINING PROTEIN"/>
    <property type="match status" value="1"/>
</dbReference>
<name>A0A670XMS6_PSETE</name>
<organism evidence="3 4">
    <name type="scientific">Pseudonaja textilis</name>
    <name type="common">Eastern brown snake</name>
    <dbReference type="NCBI Taxonomy" id="8673"/>
    <lineage>
        <taxon>Eukaryota</taxon>
        <taxon>Metazoa</taxon>
        <taxon>Chordata</taxon>
        <taxon>Craniata</taxon>
        <taxon>Vertebrata</taxon>
        <taxon>Euteleostomi</taxon>
        <taxon>Lepidosauria</taxon>
        <taxon>Squamata</taxon>
        <taxon>Bifurcata</taxon>
        <taxon>Unidentata</taxon>
        <taxon>Episquamata</taxon>
        <taxon>Toxicofera</taxon>
        <taxon>Serpentes</taxon>
        <taxon>Colubroidea</taxon>
        <taxon>Elapidae</taxon>
        <taxon>Hydrophiinae</taxon>
        <taxon>Pseudonaja</taxon>
    </lineage>
</organism>
<dbReference type="PANTHER" id="PTHR46464:SF1">
    <property type="entry name" value="ANKYRIN AND ARMADILLO REPEAT-CONTAINING PROTEIN"/>
    <property type="match status" value="1"/>
</dbReference>
<dbReference type="Proteomes" id="UP000472273">
    <property type="component" value="Unplaced"/>
</dbReference>
<evidence type="ECO:0000256" key="1">
    <source>
        <dbReference type="PROSITE-ProRule" id="PRU00023"/>
    </source>
</evidence>
<dbReference type="Gene3D" id="1.25.40.20">
    <property type="entry name" value="Ankyrin repeat-containing domain"/>
    <property type="match status" value="2"/>
</dbReference>
<dbReference type="Gene3D" id="1.25.10.10">
    <property type="entry name" value="Leucine-rich Repeat Variant"/>
    <property type="match status" value="3"/>
</dbReference>
<dbReference type="SUPFAM" id="SSF48371">
    <property type="entry name" value="ARM repeat"/>
    <property type="match status" value="1"/>
</dbReference>
<dbReference type="PROSITE" id="PS50088">
    <property type="entry name" value="ANK_REPEAT"/>
    <property type="match status" value="1"/>
</dbReference>
<keyword evidence="1" id="KW-0040">ANK repeat</keyword>
<dbReference type="Pfam" id="PF12796">
    <property type="entry name" value="Ank_2"/>
    <property type="match status" value="1"/>
</dbReference>
<evidence type="ECO:0000313" key="3">
    <source>
        <dbReference type="Ensembl" id="ENSPTXP00000000311.1"/>
    </source>
</evidence>
<reference evidence="3" key="2">
    <citation type="submission" date="2025-09" db="UniProtKB">
        <authorList>
            <consortium name="Ensembl"/>
        </authorList>
    </citation>
    <scope>IDENTIFICATION</scope>
</reference>
<keyword evidence="4" id="KW-1185">Reference proteome</keyword>
<dbReference type="PROSITE" id="PS50176">
    <property type="entry name" value="ARM_REPEAT"/>
    <property type="match status" value="2"/>
</dbReference>
<dbReference type="SMART" id="SM00248">
    <property type="entry name" value="ANK"/>
    <property type="match status" value="5"/>
</dbReference>
<dbReference type="InterPro" id="IPR036770">
    <property type="entry name" value="Ankyrin_rpt-contain_sf"/>
</dbReference>
<evidence type="ECO:0000256" key="2">
    <source>
        <dbReference type="PROSITE-ProRule" id="PRU00259"/>
    </source>
</evidence>
<dbReference type="InterPro" id="IPR043379">
    <property type="entry name" value="ANKAR"/>
</dbReference>
<reference evidence="3" key="1">
    <citation type="submission" date="2025-08" db="UniProtKB">
        <authorList>
            <consortium name="Ensembl"/>
        </authorList>
    </citation>
    <scope>IDENTIFICATION</scope>
</reference>
<dbReference type="InterPro" id="IPR000225">
    <property type="entry name" value="Armadillo"/>
</dbReference>
<sequence>MRHPLELPSGLLSQMKSINTSIAIVLMPVEPGLDLDCREIHQMIRELAVGIYCLNQIPSISLDANYDQSTSCSLPPAYFDTRIGQMLIAVDYMLKALWHGVYMPKEKRVRFSELWRSSMDIDQDGVPQTLKRPAVEFCQAGLIDITEEPEFEGIYDENMNEDPTYNPNSTEEKTFFMQFVDHIILKLTFAATKIQQYEDVFLFDAAYNLSSAIRMTEDHLDAFSYQRLQQRLTLQLKLLKKHLEKKEDIQKNIAYMKLITFLIPFIINLKRKNKVPNLSRLLQPYSDDKVKTERELPPFLLGTDFKCQHFLYAQDQYFHLHGGIEFDIGTPSVEEAAYDEMHTCAINHLTHLLDPDAPYREHYPIPVMDFDGKRYYVIGIELEAFYMLFKSQWWGAINEVISTLKPKRLPLTDTQAMEQFKKRFGYRKAIKCKSLTFGMKSAADRGLAAIFLTFCRRTSINSLAITDDYGYAYIHHAAIYNRVAIIAQVVKLHLTINQKRSIPVSQAWGPTALHLAAQCGSLEALHFLLALRADYQIPDDRGWLPIHFAAYYDNVACITVLYRKDPGLRRGCPGRIYHSTPLLLAAVSGALDSIKYLFCLKADWLKRDGEGNNIIHLAALNFHTEVLKHLIELNNPALPVWKTLVGMLNCESYIRKRMAIQCLEVLCLAKDHYWKCILQAGTIPSLISLLKSEDIKLECLTLGVLSNISTHDSIVRAFVEAGGIPVLIKLLSMEEPELLSRCAVFLYDISQLDNNQVIIAELDGIPALINLLQYDLQDLLVNVMSCIRVLCKNNKENQLKVKEMMGIEPLVQFLRSDSDVLVAVASAVIAEISRGNMEMQNAIMAANVIDPLIQLLRGRKIGVQVKGATAIEALCEGNTIIQMRFLSKSVTKFLLKLLKAFHLKVKEQGAVTLWALAGQTLKQQKFMAEQIGYNLIIDMLLSPSDKMQCVGGEAVIALSKDSEIHQNQICEGNGIAPLVRLLRSGRIAEGTLLSVIKALGTMCVGL</sequence>
<feature type="repeat" description="ARM" evidence="2">
    <location>
        <begin position="681"/>
        <end position="723"/>
    </location>
</feature>
<dbReference type="PROSITE" id="PS50297">
    <property type="entry name" value="ANK_REP_REGION"/>
    <property type="match status" value="1"/>
</dbReference>
<dbReference type="GeneTree" id="ENSGT00680000100065"/>
<feature type="repeat" description="ANK" evidence="1">
    <location>
        <begin position="508"/>
        <end position="540"/>
    </location>
</feature>
<accession>A0A670XMS6</accession>
<gene>
    <name evidence="3" type="primary">ANKAR</name>
</gene>
<dbReference type="Ensembl" id="ENSPTXT00000000321.1">
    <property type="protein sequence ID" value="ENSPTXP00000000311.1"/>
    <property type="gene ID" value="ENSPTXG00000000259.1"/>
</dbReference>
<dbReference type="AlphaFoldDB" id="A0A670XMS6"/>
<dbReference type="InterPro" id="IPR016024">
    <property type="entry name" value="ARM-type_fold"/>
</dbReference>
<feature type="repeat" description="ARM" evidence="2">
    <location>
        <begin position="722"/>
        <end position="764"/>
    </location>
</feature>
<protein>
    <submittedName>
        <fullName evidence="3">Ankyrin and armadillo repeat containing</fullName>
    </submittedName>
</protein>
<dbReference type="OMA" id="FMGLFKT"/>